<evidence type="ECO:0000313" key="6">
    <source>
        <dbReference type="Proteomes" id="UP000094828"/>
    </source>
</evidence>
<name>A0A1C3E5C9_9PLAN</name>
<organism evidence="5 6">
    <name type="scientific">Planctopirus hydrillae</name>
    <dbReference type="NCBI Taxonomy" id="1841610"/>
    <lineage>
        <taxon>Bacteria</taxon>
        <taxon>Pseudomonadati</taxon>
        <taxon>Planctomycetota</taxon>
        <taxon>Planctomycetia</taxon>
        <taxon>Planctomycetales</taxon>
        <taxon>Planctomycetaceae</taxon>
        <taxon>Planctopirus</taxon>
    </lineage>
</organism>
<sequence>MPKLLECTGLVKQYPRKLAVADVSFHVNPGEVVGLLGPNGAGKSTSFRMTCGLVTPTRGKVMFNGIDVTNWPLYRRAQAGMGYLPQDTSIFTKLTVDQNLIAVLEFMPLTAKERNYRCDELLNEFGIAEKRHQIASTLSGGERRRLEIARCLASRPNLILLDEPFTGIDPVTINSIQDIIAELRNSGISILLTDHRERETLTITDRSYIVFGGRILCSGDAEQVLNDPDAQRYYFGSRFDAKSIIESKGIFQAGQFEERRAA</sequence>
<dbReference type="GO" id="GO:0005524">
    <property type="term" value="F:ATP binding"/>
    <property type="evidence" value="ECO:0007669"/>
    <property type="project" value="UniProtKB-KW"/>
</dbReference>
<dbReference type="PANTHER" id="PTHR45772">
    <property type="entry name" value="CONSERVED COMPONENT OF ABC TRANSPORTER FOR NATURAL AMINO ACIDS-RELATED"/>
    <property type="match status" value="1"/>
</dbReference>
<dbReference type="PANTHER" id="PTHR45772:SF10">
    <property type="entry name" value="LIPOPOLYSACCHARIDE EXPORT SYSTEM ATP-BINDING PROTEIN LPTB"/>
    <property type="match status" value="1"/>
</dbReference>
<dbReference type="InterPro" id="IPR051120">
    <property type="entry name" value="ABC_AA/LPS_Transport"/>
</dbReference>
<proteinExistence type="predicted"/>
<dbReference type="InterPro" id="IPR003593">
    <property type="entry name" value="AAA+_ATPase"/>
</dbReference>
<dbReference type="PROSITE" id="PS00211">
    <property type="entry name" value="ABC_TRANSPORTER_1"/>
    <property type="match status" value="1"/>
</dbReference>
<evidence type="ECO:0000256" key="1">
    <source>
        <dbReference type="ARBA" id="ARBA00022448"/>
    </source>
</evidence>
<dbReference type="InterPro" id="IPR003439">
    <property type="entry name" value="ABC_transporter-like_ATP-bd"/>
</dbReference>
<dbReference type="Proteomes" id="UP000094828">
    <property type="component" value="Unassembled WGS sequence"/>
</dbReference>
<feature type="domain" description="ABC transporter" evidence="4">
    <location>
        <begin position="5"/>
        <end position="237"/>
    </location>
</feature>
<dbReference type="GO" id="GO:0055085">
    <property type="term" value="P:transmembrane transport"/>
    <property type="evidence" value="ECO:0007669"/>
    <property type="project" value="InterPro"/>
</dbReference>
<dbReference type="OrthoDB" id="9805514at2"/>
<evidence type="ECO:0000259" key="4">
    <source>
        <dbReference type="PROSITE" id="PS50893"/>
    </source>
</evidence>
<dbReference type="GO" id="GO:0043190">
    <property type="term" value="C:ATP-binding cassette (ABC) transporter complex"/>
    <property type="evidence" value="ECO:0007669"/>
    <property type="project" value="InterPro"/>
</dbReference>
<dbReference type="AlphaFoldDB" id="A0A1C3E5C9"/>
<dbReference type="SMART" id="SM00382">
    <property type="entry name" value="AAA"/>
    <property type="match status" value="1"/>
</dbReference>
<protein>
    <submittedName>
        <fullName evidence="5">LPS export ABC transporter ATP-binding protein</fullName>
    </submittedName>
</protein>
<dbReference type="STRING" id="1841610.A6X21_12125"/>
<dbReference type="NCBIfam" id="TIGR04406">
    <property type="entry name" value="LPS_export_lptB"/>
    <property type="match status" value="1"/>
</dbReference>
<dbReference type="GO" id="GO:0016887">
    <property type="term" value="F:ATP hydrolysis activity"/>
    <property type="evidence" value="ECO:0007669"/>
    <property type="project" value="InterPro"/>
</dbReference>
<dbReference type="RefSeq" id="WP_013109392.1">
    <property type="nucleotide sequence ID" value="NZ_LYDR01000152.1"/>
</dbReference>
<evidence type="ECO:0000256" key="2">
    <source>
        <dbReference type="ARBA" id="ARBA00022741"/>
    </source>
</evidence>
<gene>
    <name evidence="5" type="ORF">A6X21_12125</name>
</gene>
<dbReference type="SUPFAM" id="SSF52540">
    <property type="entry name" value="P-loop containing nucleoside triphosphate hydrolases"/>
    <property type="match status" value="1"/>
</dbReference>
<accession>A0A1C3E5C9</accession>
<dbReference type="EMBL" id="LYDR01000152">
    <property type="protein sequence ID" value="ODA28461.1"/>
    <property type="molecule type" value="Genomic_DNA"/>
</dbReference>
<dbReference type="Gene3D" id="3.40.50.300">
    <property type="entry name" value="P-loop containing nucleotide triphosphate hydrolases"/>
    <property type="match status" value="1"/>
</dbReference>
<evidence type="ECO:0000313" key="5">
    <source>
        <dbReference type="EMBL" id="ODA28461.1"/>
    </source>
</evidence>
<comment type="caution">
    <text evidence="5">The sequence shown here is derived from an EMBL/GenBank/DDBJ whole genome shotgun (WGS) entry which is preliminary data.</text>
</comment>
<keyword evidence="6" id="KW-1185">Reference proteome</keyword>
<reference evidence="5 6" key="1">
    <citation type="submission" date="2016-05" db="EMBL/GenBank/DDBJ databases">
        <title>Genomic and physiological characterization of Planctopirus sp. isolated from fresh water lake.</title>
        <authorList>
            <person name="Subhash Y."/>
            <person name="Ramana C."/>
        </authorList>
    </citation>
    <scope>NUCLEOTIDE SEQUENCE [LARGE SCALE GENOMIC DNA]</scope>
    <source>
        <strain evidence="5 6">JC280</strain>
    </source>
</reference>
<dbReference type="InterPro" id="IPR030921">
    <property type="entry name" value="LPS_export_LptB"/>
</dbReference>
<dbReference type="PROSITE" id="PS50893">
    <property type="entry name" value="ABC_TRANSPORTER_2"/>
    <property type="match status" value="1"/>
</dbReference>
<evidence type="ECO:0000256" key="3">
    <source>
        <dbReference type="ARBA" id="ARBA00022840"/>
    </source>
</evidence>
<dbReference type="CDD" id="cd03218">
    <property type="entry name" value="ABC_YhbG"/>
    <property type="match status" value="1"/>
</dbReference>
<keyword evidence="3 5" id="KW-0067">ATP-binding</keyword>
<dbReference type="InterPro" id="IPR027417">
    <property type="entry name" value="P-loop_NTPase"/>
</dbReference>
<dbReference type="Pfam" id="PF00005">
    <property type="entry name" value="ABC_tran"/>
    <property type="match status" value="1"/>
</dbReference>
<keyword evidence="1" id="KW-0813">Transport</keyword>
<keyword evidence="2" id="KW-0547">Nucleotide-binding</keyword>
<dbReference type="InterPro" id="IPR017871">
    <property type="entry name" value="ABC_transporter-like_CS"/>
</dbReference>